<organism evidence="1">
    <name type="scientific">Fusarium oxysporum f. sp. conglutinans race 2 54008</name>
    <dbReference type="NCBI Taxonomy" id="1089457"/>
    <lineage>
        <taxon>Eukaryota</taxon>
        <taxon>Fungi</taxon>
        <taxon>Dikarya</taxon>
        <taxon>Ascomycota</taxon>
        <taxon>Pezizomycotina</taxon>
        <taxon>Sordariomycetes</taxon>
        <taxon>Hypocreomycetidae</taxon>
        <taxon>Hypocreales</taxon>
        <taxon>Nectriaceae</taxon>
        <taxon>Fusarium</taxon>
        <taxon>Fusarium oxysporum species complex</taxon>
    </lineage>
</organism>
<protein>
    <submittedName>
        <fullName evidence="1">Uncharacterized protein</fullName>
    </submittedName>
</protein>
<proteinExistence type="predicted"/>
<dbReference type="AlphaFoldDB" id="X0H4C7"/>
<accession>X0H4C7</accession>
<gene>
    <name evidence="1" type="ORF">FOPG_17013</name>
</gene>
<dbReference type="HOGENOM" id="CLU_2831308_0_0_1"/>
<dbReference type="OrthoDB" id="5106806at2759"/>
<name>X0H4C7_FUSOX</name>
<dbReference type="Proteomes" id="UP000030676">
    <property type="component" value="Unassembled WGS sequence"/>
</dbReference>
<reference evidence="1" key="2">
    <citation type="submission" date="2012-05" db="EMBL/GenBank/DDBJ databases">
        <title>The Genome Annotation of Fusarium oxysporum PHW808.</title>
        <authorList>
            <consortium name="The Broad Institute Genomics Platform"/>
            <person name="Ma L.-J."/>
            <person name="Corby-Kistler H."/>
            <person name="Broz K."/>
            <person name="Gale L.R."/>
            <person name="Jonkers W."/>
            <person name="O'Donnell K."/>
            <person name="Ploetz R."/>
            <person name="Steinberg C."/>
            <person name="Schwartz D.C."/>
            <person name="VanEtten H."/>
            <person name="Zhou S."/>
            <person name="Young S.K."/>
            <person name="Zeng Q."/>
            <person name="Gargeya S."/>
            <person name="Fitzgerald M."/>
            <person name="Abouelleil A."/>
            <person name="Alvarado L."/>
            <person name="Chapman S.B."/>
            <person name="Gainer-Dewar J."/>
            <person name="Goldberg J."/>
            <person name="Griggs A."/>
            <person name="Gujja S."/>
            <person name="Hansen M."/>
            <person name="Howarth C."/>
            <person name="Imamovic A."/>
            <person name="Ireland A."/>
            <person name="Larimer J."/>
            <person name="McCowan C."/>
            <person name="Murphy C."/>
            <person name="Pearson M."/>
            <person name="Poon T.W."/>
            <person name="Priest M."/>
            <person name="Roberts A."/>
            <person name="Saif S."/>
            <person name="Shea T."/>
            <person name="Sykes S."/>
            <person name="Wortman J."/>
            <person name="Nusbaum C."/>
            <person name="Birren B."/>
        </authorList>
    </citation>
    <scope>NUCLEOTIDE SEQUENCE</scope>
    <source>
        <strain evidence="1">54008</strain>
    </source>
</reference>
<evidence type="ECO:0000313" key="1">
    <source>
        <dbReference type="EMBL" id="EXL66841.1"/>
    </source>
</evidence>
<reference evidence="1" key="1">
    <citation type="submission" date="2011-11" db="EMBL/GenBank/DDBJ databases">
        <title>The Genome Sequence of Fusarium oxysporum PHW808.</title>
        <authorList>
            <consortium name="The Broad Institute Genome Sequencing Platform"/>
            <person name="Ma L.-J."/>
            <person name="Gale L.R."/>
            <person name="Schwartz D.C."/>
            <person name="Zhou S."/>
            <person name="Corby-Kistler H."/>
            <person name="Young S.K."/>
            <person name="Zeng Q."/>
            <person name="Gargeya S."/>
            <person name="Fitzgerald M."/>
            <person name="Haas B."/>
            <person name="Abouelleil A."/>
            <person name="Alvarado L."/>
            <person name="Arachchi H.M."/>
            <person name="Berlin A."/>
            <person name="Brown A."/>
            <person name="Chapman S.B."/>
            <person name="Chen Z."/>
            <person name="Dunbar C."/>
            <person name="Freedman E."/>
            <person name="Gearin G."/>
            <person name="Goldberg J."/>
            <person name="Griggs A."/>
            <person name="Gujja S."/>
            <person name="Heiman D."/>
            <person name="Howarth C."/>
            <person name="Larson L."/>
            <person name="Lui A."/>
            <person name="MacDonald P.J.P."/>
            <person name="Montmayeur A."/>
            <person name="Murphy C."/>
            <person name="Neiman D."/>
            <person name="Pearson M."/>
            <person name="Priest M."/>
            <person name="Roberts A."/>
            <person name="Saif S."/>
            <person name="Shea T."/>
            <person name="Shenoy N."/>
            <person name="Sisk P."/>
            <person name="Stolte C."/>
            <person name="Sykes S."/>
            <person name="Wortman J."/>
            <person name="Nusbaum C."/>
            <person name="Birren B."/>
        </authorList>
    </citation>
    <scope>NUCLEOTIDE SEQUENCE [LARGE SCALE GENOMIC DNA]</scope>
    <source>
        <strain evidence="1">54008</strain>
    </source>
</reference>
<sequence length="66" mass="7377">MIMDQKSIYDKELETTGGKFEEVKSEKTAVSPHPKIEIIQKSGNNPVALTFRGLSLLKAERSTISR</sequence>
<dbReference type="EMBL" id="JH659000">
    <property type="protein sequence ID" value="EXL66841.1"/>
    <property type="molecule type" value="Genomic_DNA"/>
</dbReference>